<evidence type="ECO:0008006" key="4">
    <source>
        <dbReference type="Google" id="ProtNLM"/>
    </source>
</evidence>
<evidence type="ECO:0000256" key="1">
    <source>
        <dbReference type="SAM" id="MobiDB-lite"/>
    </source>
</evidence>
<dbReference type="SUPFAM" id="SSF81296">
    <property type="entry name" value="E set domains"/>
    <property type="match status" value="1"/>
</dbReference>
<dbReference type="AlphaFoldDB" id="A0A7K3S9F1"/>
<comment type="caution">
    <text evidence="2">The sequence shown here is derived from an EMBL/GenBank/DDBJ whole genome shotgun (WGS) entry which is preliminary data.</text>
</comment>
<sequence length="370" mass="36738">SSNGRTIAFVRRPEPPVPGEAAQVLVTDERGDGTRTMSTGGSGAPGNADSTRPALSPDGRVVGFASAATNLEGDTLPSGLRLYVRAVGSPDSIVRLAGLGESEDAGPSAVAFDAGGAVAAFTTAESLTDEDANERPDVYAHAVAGRLAVEPAALDFGTFTGKSATRTAIPLRIANPGPGPVTVHSVTSAAPFVHRGSCVGRTIPAGEACIAVVSFAPHDLGRQTGTLEVKARTALDGTVLASGVDLVAVVEEPSPPDGDGKGAGGDSGERSGAPPSTRPGTAVLSVSPTVARPGSVVRIQGSGFTPGERVTLTWGTAGPVQQADVTPEGTLTAYVPVAGQANAGPGSVTASDGRGELLAYTGLLVAPRPG</sequence>
<feature type="region of interest" description="Disordered" evidence="1">
    <location>
        <begin position="26"/>
        <end position="57"/>
    </location>
</feature>
<protein>
    <recommendedName>
        <fullName evidence="4">Choice-of-anchor D domain-containing protein</fullName>
    </recommendedName>
</protein>
<dbReference type="InterPro" id="IPR013783">
    <property type="entry name" value="Ig-like_fold"/>
</dbReference>
<gene>
    <name evidence="2" type="ORF">G3I50_38795</name>
</gene>
<organism evidence="2 3">
    <name type="scientific">Streptomyces parvus</name>
    <dbReference type="NCBI Taxonomy" id="66428"/>
    <lineage>
        <taxon>Bacteria</taxon>
        <taxon>Bacillati</taxon>
        <taxon>Actinomycetota</taxon>
        <taxon>Actinomycetes</taxon>
        <taxon>Kitasatosporales</taxon>
        <taxon>Streptomycetaceae</taxon>
        <taxon>Streptomyces</taxon>
    </lineage>
</organism>
<proteinExistence type="predicted"/>
<reference evidence="2 3" key="1">
    <citation type="submission" date="2020-01" db="EMBL/GenBank/DDBJ databases">
        <title>Insect and environment-associated Actinomycetes.</title>
        <authorList>
            <person name="Currrie C."/>
            <person name="Chevrette M."/>
            <person name="Carlson C."/>
            <person name="Stubbendieck R."/>
            <person name="Wendt-Pienkowski E."/>
        </authorList>
    </citation>
    <scope>NUCLEOTIDE SEQUENCE [LARGE SCALE GENOMIC DNA]</scope>
    <source>
        <strain evidence="2 3">SID7590</strain>
    </source>
</reference>
<feature type="non-terminal residue" evidence="2">
    <location>
        <position position="1"/>
    </location>
</feature>
<dbReference type="GO" id="GO:0005975">
    <property type="term" value="P:carbohydrate metabolic process"/>
    <property type="evidence" value="ECO:0007669"/>
    <property type="project" value="UniProtKB-ARBA"/>
</dbReference>
<evidence type="ECO:0000313" key="3">
    <source>
        <dbReference type="Proteomes" id="UP000469670"/>
    </source>
</evidence>
<accession>A0A7K3S9F1</accession>
<dbReference type="EMBL" id="JAAGMP010001730">
    <property type="protein sequence ID" value="NEC24155.1"/>
    <property type="molecule type" value="Genomic_DNA"/>
</dbReference>
<dbReference type="InterPro" id="IPR014756">
    <property type="entry name" value="Ig_E-set"/>
</dbReference>
<dbReference type="Proteomes" id="UP000469670">
    <property type="component" value="Unassembled WGS sequence"/>
</dbReference>
<dbReference type="Gene3D" id="2.60.40.10">
    <property type="entry name" value="Immunoglobulins"/>
    <property type="match status" value="2"/>
</dbReference>
<name>A0A7K3S9F1_9ACTN</name>
<feature type="region of interest" description="Disordered" evidence="1">
    <location>
        <begin position="249"/>
        <end position="287"/>
    </location>
</feature>
<evidence type="ECO:0000313" key="2">
    <source>
        <dbReference type="EMBL" id="NEC24155.1"/>
    </source>
</evidence>